<protein>
    <submittedName>
        <fullName evidence="2">Uncharacterized protein</fullName>
    </submittedName>
</protein>
<dbReference type="AlphaFoldDB" id="A0AAV7TSF2"/>
<comment type="caution">
    <text evidence="2">The sequence shown here is derived from an EMBL/GenBank/DDBJ whole genome shotgun (WGS) entry which is preliminary data.</text>
</comment>
<feature type="region of interest" description="Disordered" evidence="1">
    <location>
        <begin position="1"/>
        <end position="92"/>
    </location>
</feature>
<sequence length="92" mass="10940">MHQSVDSINNRERCSRLAPGHNRATRRRLKERDRPLRERERKNYVVKSEGDREGIKRRTAEDEERRRSGKRQDLSPTIWRAAGVRSRVDSTT</sequence>
<organism evidence="2 3">
    <name type="scientific">Pleurodeles waltl</name>
    <name type="common">Iberian ribbed newt</name>
    <dbReference type="NCBI Taxonomy" id="8319"/>
    <lineage>
        <taxon>Eukaryota</taxon>
        <taxon>Metazoa</taxon>
        <taxon>Chordata</taxon>
        <taxon>Craniata</taxon>
        <taxon>Vertebrata</taxon>
        <taxon>Euteleostomi</taxon>
        <taxon>Amphibia</taxon>
        <taxon>Batrachia</taxon>
        <taxon>Caudata</taxon>
        <taxon>Salamandroidea</taxon>
        <taxon>Salamandridae</taxon>
        <taxon>Pleurodelinae</taxon>
        <taxon>Pleurodeles</taxon>
    </lineage>
</organism>
<dbReference type="Proteomes" id="UP001066276">
    <property type="component" value="Chromosome 3_2"/>
</dbReference>
<evidence type="ECO:0000313" key="2">
    <source>
        <dbReference type="EMBL" id="KAJ1179368.1"/>
    </source>
</evidence>
<proteinExistence type="predicted"/>
<accession>A0AAV7TSF2</accession>
<keyword evidence="3" id="KW-1185">Reference proteome</keyword>
<evidence type="ECO:0000256" key="1">
    <source>
        <dbReference type="SAM" id="MobiDB-lite"/>
    </source>
</evidence>
<feature type="compositionally biased region" description="Basic and acidic residues" evidence="1">
    <location>
        <begin position="30"/>
        <end position="73"/>
    </location>
</feature>
<reference evidence="2" key="1">
    <citation type="journal article" date="2022" name="bioRxiv">
        <title>Sequencing and chromosome-scale assembly of the giantPleurodeles waltlgenome.</title>
        <authorList>
            <person name="Brown T."/>
            <person name="Elewa A."/>
            <person name="Iarovenko S."/>
            <person name="Subramanian E."/>
            <person name="Araus A.J."/>
            <person name="Petzold A."/>
            <person name="Susuki M."/>
            <person name="Suzuki K.-i.T."/>
            <person name="Hayashi T."/>
            <person name="Toyoda A."/>
            <person name="Oliveira C."/>
            <person name="Osipova E."/>
            <person name="Leigh N.D."/>
            <person name="Simon A."/>
            <person name="Yun M.H."/>
        </authorList>
    </citation>
    <scope>NUCLEOTIDE SEQUENCE</scope>
    <source>
        <strain evidence="2">20211129_DDA</strain>
        <tissue evidence="2">Liver</tissue>
    </source>
</reference>
<evidence type="ECO:0000313" key="3">
    <source>
        <dbReference type="Proteomes" id="UP001066276"/>
    </source>
</evidence>
<gene>
    <name evidence="2" type="ORF">NDU88_004602</name>
</gene>
<dbReference type="EMBL" id="JANPWB010000006">
    <property type="protein sequence ID" value="KAJ1179368.1"/>
    <property type="molecule type" value="Genomic_DNA"/>
</dbReference>
<name>A0AAV7TSF2_PLEWA</name>